<dbReference type="Pfam" id="PF09660">
    <property type="entry name" value="DUF2397"/>
    <property type="match status" value="1"/>
</dbReference>
<dbReference type="AlphaFoldDB" id="A0A1H7F970"/>
<protein>
    <submittedName>
        <fullName evidence="2">TIGR02677 family protein</fullName>
    </submittedName>
</protein>
<dbReference type="InterPro" id="IPR013493">
    <property type="entry name" value="CHP02677"/>
</dbReference>
<reference evidence="3" key="1">
    <citation type="submission" date="2016-10" db="EMBL/GenBank/DDBJ databases">
        <authorList>
            <person name="Varghese N."/>
            <person name="Submissions S."/>
        </authorList>
    </citation>
    <scope>NUCLEOTIDE SEQUENCE [LARGE SCALE GENOMIC DNA]</scope>
    <source>
        <strain evidence="3">CGMCC 1.9150</strain>
    </source>
</reference>
<dbReference type="NCBIfam" id="TIGR02677">
    <property type="entry name" value="TIGR02677 family protein"/>
    <property type="match status" value="1"/>
</dbReference>
<evidence type="ECO:0000256" key="1">
    <source>
        <dbReference type="SAM" id="MobiDB-lite"/>
    </source>
</evidence>
<dbReference type="OrthoDB" id="5508807at2"/>
<dbReference type="EMBL" id="FOBC01000001">
    <property type="protein sequence ID" value="SEK19745.1"/>
    <property type="molecule type" value="Genomic_DNA"/>
</dbReference>
<dbReference type="Proteomes" id="UP000198807">
    <property type="component" value="Unassembled WGS sequence"/>
</dbReference>
<proteinExistence type="predicted"/>
<name>A0A1H7F970_9GAMM</name>
<dbReference type="STRING" id="650850.SAMN04488129_1014"/>
<gene>
    <name evidence="2" type="ORF">SAMN04488129_1014</name>
</gene>
<evidence type="ECO:0000313" key="3">
    <source>
        <dbReference type="Proteomes" id="UP000198807"/>
    </source>
</evidence>
<dbReference type="RefSeq" id="WP_089709520.1">
    <property type="nucleotide sequence ID" value="NZ_FOBC01000001.1"/>
</dbReference>
<sequence length="526" mass="58704">MDYTPFSYVTAEKADLYREVMRAFVEAKSHFLVHLRPEDVQQQLGERELATVQAALTQLVTWGNLDAERDNARVTSVEDYYRALYVYQITRQGEAVESALATYDQELGRRGALQSVALEDIRARLRALLALSRSEAPDATQSQLLLRDLAGVFSDLAENARAFMTGLNRSLESQDSDADAFLLYKERVIGYIERFLGDLTTASGEIAELIRTLDGDSEDGVAPVEQLLRQAAERELADLAPGESPDDGDERERAFTEAWRRWHGHWEGLRAWFLDQPGRQAQARLLRSSARRSVTQLLEMVARLNERRMARSDRSADFRTLARWFLECQDDGDAHRLWRTAFGLTPARHLVIDAETSERWQEEPVPASTPWAEAPGMQVQPRLRATGSYQKAGPPPRLRSRSRERELLSRQLAEEASAARAARRQLVERGAERLSDLCVRGELDDGAFRLLLNLLGDALAASQGDDAPVTTTTADGGLRMTLSPLGPETSATILTTAGALSGRDYRLEIIDLEESALEECALGTST</sequence>
<keyword evidence="3" id="KW-1185">Reference proteome</keyword>
<accession>A0A1H7F970</accession>
<organism evidence="2 3">
    <name type="scientific">Halomonas daqiaonensis</name>
    <dbReference type="NCBI Taxonomy" id="650850"/>
    <lineage>
        <taxon>Bacteria</taxon>
        <taxon>Pseudomonadati</taxon>
        <taxon>Pseudomonadota</taxon>
        <taxon>Gammaproteobacteria</taxon>
        <taxon>Oceanospirillales</taxon>
        <taxon>Halomonadaceae</taxon>
        <taxon>Halomonas</taxon>
    </lineage>
</organism>
<feature type="region of interest" description="Disordered" evidence="1">
    <location>
        <begin position="386"/>
        <end position="405"/>
    </location>
</feature>
<evidence type="ECO:0000313" key="2">
    <source>
        <dbReference type="EMBL" id="SEK19745.1"/>
    </source>
</evidence>